<dbReference type="AlphaFoldDB" id="A0A369WTL5"/>
<dbReference type="Pfam" id="PF01814">
    <property type="entry name" value="Hemerythrin"/>
    <property type="match status" value="1"/>
</dbReference>
<keyword evidence="4" id="KW-1185">Reference proteome</keyword>
<sequence length="184" mass="21826">MKEIMTGLYQDHQHIGRLLTILQNKLATLELGSRPNFQLMSDVLDYLEDYGDGYHHPREDLLFGYIRHHHHECESLVNQADNEHQELARLTRALRESVDQVLLDAPFSLQDFCKRLARYIDTQRRHLSFEEQRLFPLIEQYMTMDNWQDFSEKAPYRHDPLEAENRSQNYQQLANALIEDLADG</sequence>
<dbReference type="EMBL" id="QQOH01000001">
    <property type="protein sequence ID" value="RDE24483.1"/>
    <property type="molecule type" value="Genomic_DNA"/>
</dbReference>
<dbReference type="RefSeq" id="WP_114694069.1">
    <property type="nucleotide sequence ID" value="NZ_QQOH01000001.1"/>
</dbReference>
<keyword evidence="1" id="KW-0175">Coiled coil</keyword>
<name>A0A369WTL5_9GAMM</name>
<dbReference type="InterPro" id="IPR012312">
    <property type="entry name" value="Hemerythrin-like"/>
</dbReference>
<accession>A0A369WTL5</accession>
<dbReference type="Gene3D" id="1.20.120.520">
    <property type="entry name" value="nmb1532 protein domain like"/>
    <property type="match status" value="1"/>
</dbReference>
<evidence type="ECO:0000313" key="3">
    <source>
        <dbReference type="EMBL" id="RDE24483.1"/>
    </source>
</evidence>
<protein>
    <recommendedName>
        <fullName evidence="2">Hemerythrin-like domain-containing protein</fullName>
    </recommendedName>
</protein>
<dbReference type="GO" id="GO:0005886">
    <property type="term" value="C:plasma membrane"/>
    <property type="evidence" value="ECO:0007669"/>
    <property type="project" value="TreeGrafter"/>
</dbReference>
<dbReference type="Proteomes" id="UP000253769">
    <property type="component" value="Unassembled WGS sequence"/>
</dbReference>
<dbReference type="PANTHER" id="PTHR39966">
    <property type="entry name" value="BLL2471 PROTEIN-RELATED"/>
    <property type="match status" value="1"/>
</dbReference>
<evidence type="ECO:0000259" key="2">
    <source>
        <dbReference type="Pfam" id="PF01814"/>
    </source>
</evidence>
<organism evidence="3 4">
    <name type="scientific">Motiliproteus coralliicola</name>
    <dbReference type="NCBI Taxonomy" id="2283196"/>
    <lineage>
        <taxon>Bacteria</taxon>
        <taxon>Pseudomonadati</taxon>
        <taxon>Pseudomonadota</taxon>
        <taxon>Gammaproteobacteria</taxon>
        <taxon>Oceanospirillales</taxon>
        <taxon>Oceanospirillaceae</taxon>
        <taxon>Motiliproteus</taxon>
    </lineage>
</organism>
<feature type="domain" description="Hemerythrin-like" evidence="2">
    <location>
        <begin position="8"/>
        <end position="138"/>
    </location>
</feature>
<gene>
    <name evidence="3" type="ORF">DV711_02525</name>
</gene>
<dbReference type="PANTHER" id="PTHR39966:SF1">
    <property type="entry name" value="HEMERYTHRIN-LIKE DOMAIN-CONTAINING PROTEIN"/>
    <property type="match status" value="1"/>
</dbReference>
<comment type="caution">
    <text evidence="3">The sequence shown here is derived from an EMBL/GenBank/DDBJ whole genome shotgun (WGS) entry which is preliminary data.</text>
</comment>
<dbReference type="OrthoDB" id="7349010at2"/>
<reference evidence="3 4" key="1">
    <citation type="submission" date="2018-07" db="EMBL/GenBank/DDBJ databases">
        <title>Motiliproteus coralliicola sp. nov., a bacterium isolated from Coral.</title>
        <authorList>
            <person name="Wang G."/>
        </authorList>
    </citation>
    <scope>NUCLEOTIDE SEQUENCE [LARGE SCALE GENOMIC DNA]</scope>
    <source>
        <strain evidence="3 4">C34</strain>
    </source>
</reference>
<proteinExistence type="predicted"/>
<evidence type="ECO:0000256" key="1">
    <source>
        <dbReference type="SAM" id="Coils"/>
    </source>
</evidence>
<evidence type="ECO:0000313" key="4">
    <source>
        <dbReference type="Proteomes" id="UP000253769"/>
    </source>
</evidence>
<feature type="coiled-coil region" evidence="1">
    <location>
        <begin position="73"/>
        <end position="100"/>
    </location>
</feature>